<organism evidence="2 3">
    <name type="scientific">Glutamicibacter halophytocola</name>
    <dbReference type="NCBI Taxonomy" id="1933880"/>
    <lineage>
        <taxon>Bacteria</taxon>
        <taxon>Bacillati</taxon>
        <taxon>Actinomycetota</taxon>
        <taxon>Actinomycetes</taxon>
        <taxon>Micrococcales</taxon>
        <taxon>Micrococcaceae</taxon>
        <taxon>Glutamicibacter</taxon>
    </lineage>
</organism>
<dbReference type="EMBL" id="CP102487">
    <property type="protein sequence ID" value="UUX58832.1"/>
    <property type="molecule type" value="Genomic_DNA"/>
</dbReference>
<dbReference type="Gene3D" id="3.40.630.30">
    <property type="match status" value="1"/>
</dbReference>
<dbReference type="PROSITE" id="PS51186">
    <property type="entry name" value="GNAT"/>
    <property type="match status" value="1"/>
</dbReference>
<gene>
    <name evidence="2" type="ORF">NUH22_16315</name>
</gene>
<dbReference type="InterPro" id="IPR051531">
    <property type="entry name" value="N-acetyltransferase"/>
</dbReference>
<dbReference type="InterPro" id="IPR016181">
    <property type="entry name" value="Acyl_CoA_acyltransferase"/>
</dbReference>
<dbReference type="InterPro" id="IPR000182">
    <property type="entry name" value="GNAT_dom"/>
</dbReference>
<dbReference type="Proteomes" id="UP001060018">
    <property type="component" value="Chromosome"/>
</dbReference>
<evidence type="ECO:0000313" key="2">
    <source>
        <dbReference type="EMBL" id="UUX58832.1"/>
    </source>
</evidence>
<reference evidence="2" key="1">
    <citation type="journal article" date="2022" name="Pest Manag. Sci.">
        <title>Glutamicibacter halophytocola-mediated host fitness of potato tuber moth on Solanaceae crops.</title>
        <authorList>
            <person name="Wang W."/>
            <person name="Xiao G."/>
            <person name="Du G."/>
            <person name="Chang L."/>
            <person name="Yang Y."/>
            <person name="Ye J."/>
            <person name="Chen B."/>
        </authorList>
    </citation>
    <scope>NUCLEOTIDE SEQUENCE</scope>
    <source>
        <strain evidence="2">S2</strain>
    </source>
</reference>
<evidence type="ECO:0000313" key="3">
    <source>
        <dbReference type="Proteomes" id="UP001060018"/>
    </source>
</evidence>
<name>A0AA94XV90_9MICC</name>
<accession>A0AA94XV90</accession>
<evidence type="ECO:0000259" key="1">
    <source>
        <dbReference type="PROSITE" id="PS51186"/>
    </source>
</evidence>
<proteinExistence type="predicted"/>
<dbReference type="PANTHER" id="PTHR43792:SF1">
    <property type="entry name" value="N-ACETYLTRANSFERASE DOMAIN-CONTAINING PROTEIN"/>
    <property type="match status" value="1"/>
</dbReference>
<dbReference type="SUPFAM" id="SSF55729">
    <property type="entry name" value="Acyl-CoA N-acyltransferases (Nat)"/>
    <property type="match status" value="1"/>
</dbReference>
<feature type="domain" description="N-acetyltransferase" evidence="1">
    <location>
        <begin position="17"/>
        <end position="190"/>
    </location>
</feature>
<dbReference type="AlphaFoldDB" id="A0AA94XV90"/>
<dbReference type="GO" id="GO:0016747">
    <property type="term" value="F:acyltransferase activity, transferring groups other than amino-acyl groups"/>
    <property type="evidence" value="ECO:0007669"/>
    <property type="project" value="InterPro"/>
</dbReference>
<dbReference type="Pfam" id="PF13302">
    <property type="entry name" value="Acetyltransf_3"/>
    <property type="match status" value="1"/>
</dbReference>
<dbReference type="RefSeq" id="WP_257745647.1">
    <property type="nucleotide sequence ID" value="NZ_CP102487.1"/>
</dbReference>
<dbReference type="PANTHER" id="PTHR43792">
    <property type="entry name" value="GNAT FAMILY, PUTATIVE (AFU_ORTHOLOGUE AFUA_3G00765)-RELATED-RELATED"/>
    <property type="match status" value="1"/>
</dbReference>
<protein>
    <submittedName>
        <fullName evidence="2">GNAT family N-acetyltransferase</fullName>
    </submittedName>
</protein>
<sequence length="196" mass="22237">MTASLDQITWPVTTSRLSLRRLTENDLETTWSYRKLPEVTEWITSGPQDFETYRTQFLASGKINRDIAVQISAPDGQAQIIGTVMIYIKDAWGQREVAEQTVAVEAELGWSFDPQFAGRGYATEAVSKVIELCFEELGLRRVVAGCFAANEPSVRLMERVGLRREAFEKANSLHRSGQWMDSYSYALLKDEFSDRP</sequence>